<gene>
    <name evidence="1" type="ORF">C7C45_30865</name>
</gene>
<name>A0A318NKJ0_9ACTN</name>
<comment type="caution">
    <text evidence="1">The sequence shown here is derived from an EMBL/GenBank/DDBJ whole genome shotgun (WGS) entry which is preliminary data.</text>
</comment>
<proteinExistence type="predicted"/>
<evidence type="ECO:0008006" key="3">
    <source>
        <dbReference type="Google" id="ProtNLM"/>
    </source>
</evidence>
<protein>
    <recommendedName>
        <fullName evidence="3">Serine kinase</fullName>
    </recommendedName>
</protein>
<sequence>MKVRVARHHERHPHRALSMIVEQVMSGEIMSTPGRGVYGLRVHGLDKVSELLPAEGVALGWPTVRVRQLDAPPPPPVPLDNRRGTRVLADGRTLALDRVAGTATFYGPALTPDVLAHPYLAPVATTVNRWVGREAFHSGAFVLGGRAWAVLGPRTAGKSSLLAALAARGVPILTDDILVVDGTDAFAGPRCVDLRQPVPGAALPTWPVRAGDRLRVGLPPIQPCVPLGGWLFLRWGDAVTLTRLPGTTLLARLAGQRSFGQLRSDPAALLSIAALPAWELTRPRDWAALDDTHRLLADTITASRAVGSGQGR</sequence>
<dbReference type="Gene3D" id="3.40.50.300">
    <property type="entry name" value="P-loop containing nucleotide triphosphate hydrolases"/>
    <property type="match status" value="1"/>
</dbReference>
<organism evidence="1 2">
    <name type="scientific">Micromonospora arborensis</name>
    <dbReference type="NCBI Taxonomy" id="2116518"/>
    <lineage>
        <taxon>Bacteria</taxon>
        <taxon>Bacillati</taxon>
        <taxon>Actinomycetota</taxon>
        <taxon>Actinomycetes</taxon>
        <taxon>Micromonosporales</taxon>
        <taxon>Micromonosporaceae</taxon>
        <taxon>Micromonospora</taxon>
    </lineage>
</organism>
<evidence type="ECO:0000313" key="1">
    <source>
        <dbReference type="EMBL" id="PYC63917.1"/>
    </source>
</evidence>
<dbReference type="SUPFAM" id="SSF53795">
    <property type="entry name" value="PEP carboxykinase-like"/>
    <property type="match status" value="1"/>
</dbReference>
<keyword evidence="2" id="KW-1185">Reference proteome</keyword>
<dbReference type="Proteomes" id="UP000248333">
    <property type="component" value="Unassembled WGS sequence"/>
</dbReference>
<evidence type="ECO:0000313" key="2">
    <source>
        <dbReference type="Proteomes" id="UP000248333"/>
    </source>
</evidence>
<reference evidence="1 2" key="1">
    <citation type="submission" date="2018-03" db="EMBL/GenBank/DDBJ databases">
        <title>Bioinformatic expansion and discovery of thiopeptide antibiotics.</title>
        <authorList>
            <person name="Schwalen C.J."/>
            <person name="Hudson G.A."/>
            <person name="Mitchell D.A."/>
        </authorList>
    </citation>
    <scope>NUCLEOTIDE SEQUENCE [LARGE SCALE GENOMIC DNA]</scope>
    <source>
        <strain evidence="1 2">NRRL 8041</strain>
    </source>
</reference>
<dbReference type="EMBL" id="PYBV01000057">
    <property type="protein sequence ID" value="PYC63917.1"/>
    <property type="molecule type" value="Genomic_DNA"/>
</dbReference>
<dbReference type="InterPro" id="IPR027417">
    <property type="entry name" value="P-loop_NTPase"/>
</dbReference>
<accession>A0A318NKJ0</accession>
<dbReference type="AlphaFoldDB" id="A0A318NKJ0"/>